<sequence length="91" mass="9346">MAAGGGGGAGAVVGGVAGDAGVRLDHPILPGLTAQVAVLPAPRVPAFAPLRHRDFRLLWIGLVISNTGSWMQFVALGYLVDRLTQSPLYLG</sequence>
<evidence type="ECO:0000256" key="1">
    <source>
        <dbReference type="ARBA" id="ARBA00022448"/>
    </source>
</evidence>
<proteinExistence type="predicted"/>
<evidence type="ECO:0000256" key="2">
    <source>
        <dbReference type="ARBA" id="ARBA00022475"/>
    </source>
</evidence>
<organism evidence="4 5">
    <name type="scientific">Candidatus Segetimicrobium genomatis</name>
    <dbReference type="NCBI Taxonomy" id="2569760"/>
    <lineage>
        <taxon>Bacteria</taxon>
        <taxon>Bacillati</taxon>
        <taxon>Candidatus Sysuimicrobiota</taxon>
        <taxon>Candidatus Sysuimicrobiia</taxon>
        <taxon>Candidatus Sysuimicrobiales</taxon>
        <taxon>Candidatus Segetimicrobiaceae</taxon>
        <taxon>Candidatus Segetimicrobium</taxon>
    </lineage>
</organism>
<evidence type="ECO:0000313" key="5">
    <source>
        <dbReference type="Proteomes" id="UP000318661"/>
    </source>
</evidence>
<protein>
    <recommendedName>
        <fullName evidence="6">MFS transporter</fullName>
    </recommendedName>
</protein>
<name>A0A537LRJ0_9BACT</name>
<accession>A0A537LRJ0</accession>
<dbReference type="AlphaFoldDB" id="A0A537LRJ0"/>
<feature type="non-terminal residue" evidence="4">
    <location>
        <position position="91"/>
    </location>
</feature>
<evidence type="ECO:0000313" key="4">
    <source>
        <dbReference type="EMBL" id="TMJ10639.1"/>
    </source>
</evidence>
<dbReference type="EMBL" id="VBAJ01000004">
    <property type="protein sequence ID" value="TMJ10639.1"/>
    <property type="molecule type" value="Genomic_DNA"/>
</dbReference>
<evidence type="ECO:0000256" key="3">
    <source>
        <dbReference type="SAM" id="Phobius"/>
    </source>
</evidence>
<keyword evidence="2" id="KW-1003">Cell membrane</keyword>
<evidence type="ECO:0008006" key="6">
    <source>
        <dbReference type="Google" id="ProtNLM"/>
    </source>
</evidence>
<keyword evidence="1" id="KW-0813">Transport</keyword>
<gene>
    <name evidence="4" type="ORF">E6G99_00035</name>
</gene>
<reference evidence="4 5" key="1">
    <citation type="journal article" date="2019" name="Nat. Microbiol.">
        <title>Mediterranean grassland soil C-N compound turnover is dependent on rainfall and depth, and is mediated by genomically divergent microorganisms.</title>
        <authorList>
            <person name="Diamond S."/>
            <person name="Andeer P.F."/>
            <person name="Li Z."/>
            <person name="Crits-Christoph A."/>
            <person name="Burstein D."/>
            <person name="Anantharaman K."/>
            <person name="Lane K.R."/>
            <person name="Thomas B.C."/>
            <person name="Pan C."/>
            <person name="Northen T.R."/>
            <person name="Banfield J.F."/>
        </authorList>
    </citation>
    <scope>NUCLEOTIDE SEQUENCE [LARGE SCALE GENOMIC DNA]</scope>
    <source>
        <strain evidence="4">NP_2</strain>
    </source>
</reference>
<keyword evidence="3" id="KW-0812">Transmembrane</keyword>
<feature type="transmembrane region" description="Helical" evidence="3">
    <location>
        <begin position="57"/>
        <end position="80"/>
    </location>
</feature>
<dbReference type="Pfam" id="PF05977">
    <property type="entry name" value="MFS_3"/>
    <property type="match status" value="1"/>
</dbReference>
<dbReference type="InterPro" id="IPR010290">
    <property type="entry name" value="TM_effector"/>
</dbReference>
<keyword evidence="3" id="KW-0472">Membrane</keyword>
<comment type="caution">
    <text evidence="4">The sequence shown here is derived from an EMBL/GenBank/DDBJ whole genome shotgun (WGS) entry which is preliminary data.</text>
</comment>
<keyword evidence="3" id="KW-1133">Transmembrane helix</keyword>
<dbReference type="Proteomes" id="UP000318661">
    <property type="component" value="Unassembled WGS sequence"/>
</dbReference>